<feature type="region of interest" description="Disordered" evidence="5">
    <location>
        <begin position="591"/>
        <end position="620"/>
    </location>
</feature>
<feature type="compositionally biased region" description="Acidic residues" evidence="5">
    <location>
        <begin position="83"/>
        <end position="97"/>
    </location>
</feature>
<dbReference type="GO" id="GO:0032040">
    <property type="term" value="C:small-subunit processome"/>
    <property type="evidence" value="ECO:0007669"/>
    <property type="project" value="TreeGrafter"/>
</dbReference>
<keyword evidence="4" id="KW-0539">Nucleus</keyword>
<dbReference type="PANTHER" id="PTHR13237:SF8">
    <property type="entry name" value="SOMETHING ABOUT SILENCING PROTEIN 10"/>
    <property type="match status" value="1"/>
</dbReference>
<feature type="compositionally biased region" description="Basic and acidic residues" evidence="5">
    <location>
        <begin position="486"/>
        <end position="504"/>
    </location>
</feature>
<feature type="compositionally biased region" description="Basic and acidic residues" evidence="5">
    <location>
        <begin position="98"/>
        <end position="109"/>
    </location>
</feature>
<dbReference type="Pfam" id="PF04000">
    <property type="entry name" value="Sas10_Utp3"/>
    <property type="match status" value="1"/>
</dbReference>
<feature type="compositionally biased region" description="Basic residues" evidence="5">
    <location>
        <begin position="453"/>
        <end position="462"/>
    </location>
</feature>
<evidence type="ECO:0000256" key="5">
    <source>
        <dbReference type="SAM" id="MobiDB-lite"/>
    </source>
</evidence>
<dbReference type="OrthoDB" id="1924577at2759"/>
<feature type="compositionally biased region" description="Basic and acidic residues" evidence="5">
    <location>
        <begin position="164"/>
        <end position="196"/>
    </location>
</feature>
<name>A0A8H7Y452_PSICU</name>
<evidence type="ECO:0000256" key="1">
    <source>
        <dbReference type="ARBA" id="ARBA00004123"/>
    </source>
</evidence>
<protein>
    <recommendedName>
        <fullName evidence="6">Sas10 C-terminal domain-containing protein</fullName>
    </recommendedName>
</protein>
<feature type="compositionally biased region" description="Acidic residues" evidence="5">
    <location>
        <begin position="532"/>
        <end position="543"/>
    </location>
</feature>
<feature type="region of interest" description="Disordered" evidence="5">
    <location>
        <begin position="80"/>
        <end position="196"/>
    </location>
</feature>
<gene>
    <name evidence="7" type="ORF">JR316_004998</name>
</gene>
<evidence type="ECO:0000259" key="6">
    <source>
        <dbReference type="Pfam" id="PF09368"/>
    </source>
</evidence>
<feature type="region of interest" description="Disordered" evidence="5">
    <location>
        <begin position="379"/>
        <end position="402"/>
    </location>
</feature>
<dbReference type="PANTHER" id="PTHR13237">
    <property type="entry name" value="SOMETHING ABOUT SILENCING PROTEIN 10-RELATED"/>
    <property type="match status" value="1"/>
</dbReference>
<feature type="compositionally biased region" description="Basic residues" evidence="5">
    <location>
        <begin position="110"/>
        <end position="120"/>
    </location>
</feature>
<sequence>MPRRRVPKGRDGGSKPKAFKKSDSKVKKWNTRDDIPMDEEDQYASLHKVHSNKDKILLEGDGDDHFDSDEDDDEVFALKGIESDSDDDVDNLEDEAEFAAHEEPVVEKKKASKTKKKKKKALEDSDKSEEEEEESWGKGRGAYYASNAYELESDDEEGNELEEQEAKRLQKKTREELKDDDFGLDDKPEVEKRNETEDILEPAPSILPSIGTDKKSLLRHLEKTSPEALALARDWDETARNLQKTRDKITKLEAEDPDTLSLGMIHLHYQALLSYSTTLAFYLHLRSSAKYSQRPALLQSHPILQRLLTLKQSLQTLEDLDFAASDSEEDEDEDEDYSGMDMDQILADGEKIWRMDDGEEDLDPDELADLIKDAEAVQISEQKVNKPPKKKRKTVEKDKDTEPKIVTPIFDLVEPQFTTSKTSSTRRQSAADAVDAYGEDLSLHSVDAADKTARKKSLRFHTNKIESASARRQGARNAASGGDDDIPYRERKKEKDARLVREAAIRANNQVGAALDDEDSEPQVGEKRSRDDDDGNDSPDDYYELVKKRTKEEKSKKKAVYEEAHGLARVPLDDTEGAGGPRSLTRAILTNRGLTPHRPKSVRNPRVKKREKYEKAKKKLASQKAVYKGGLAESGGKYDGEKSGISKVVKSVRLG</sequence>
<dbReference type="InterPro" id="IPR018972">
    <property type="entry name" value="Sas10_C_dom"/>
</dbReference>
<feature type="compositionally biased region" description="Basic and acidic residues" evidence="5">
    <location>
        <begin position="544"/>
        <end position="559"/>
    </location>
</feature>
<comment type="similarity">
    <text evidence="2">Belongs to the SAS10 family.</text>
</comment>
<keyword evidence="3" id="KW-0597">Phosphoprotein</keyword>
<proteinExistence type="inferred from homology"/>
<feature type="region of interest" description="Disordered" evidence="5">
    <location>
        <begin position="1"/>
        <end position="39"/>
    </location>
</feature>
<reference evidence="7" key="1">
    <citation type="submission" date="2021-02" db="EMBL/GenBank/DDBJ databases">
        <title>Psilocybe cubensis genome.</title>
        <authorList>
            <person name="Mckernan K.J."/>
            <person name="Crawford S."/>
            <person name="Trippe A."/>
            <person name="Kane L.T."/>
            <person name="Mclaughlin S."/>
        </authorList>
    </citation>
    <scope>NUCLEOTIDE SEQUENCE [LARGE SCALE GENOMIC DNA]</scope>
    <source>
        <strain evidence="7">MGC-MH-2018</strain>
    </source>
</reference>
<dbReference type="AlphaFoldDB" id="A0A8H7Y452"/>
<dbReference type="InterPro" id="IPR007146">
    <property type="entry name" value="Sas10/Utp3/C1D"/>
</dbReference>
<feature type="region of interest" description="Disordered" evidence="5">
    <location>
        <begin position="418"/>
        <end position="559"/>
    </location>
</feature>
<dbReference type="EMBL" id="JAFIQS010000004">
    <property type="protein sequence ID" value="KAG5170609.1"/>
    <property type="molecule type" value="Genomic_DNA"/>
</dbReference>
<dbReference type="Pfam" id="PF09368">
    <property type="entry name" value="Sas10"/>
    <property type="match status" value="1"/>
</dbReference>
<feature type="compositionally biased region" description="Acidic residues" evidence="5">
    <location>
        <begin position="151"/>
        <end position="163"/>
    </location>
</feature>
<evidence type="ECO:0000256" key="3">
    <source>
        <dbReference type="ARBA" id="ARBA00022553"/>
    </source>
</evidence>
<feature type="compositionally biased region" description="Low complexity" evidence="5">
    <location>
        <begin position="418"/>
        <end position="428"/>
    </location>
</feature>
<evidence type="ECO:0000256" key="4">
    <source>
        <dbReference type="ARBA" id="ARBA00023242"/>
    </source>
</evidence>
<evidence type="ECO:0000256" key="2">
    <source>
        <dbReference type="ARBA" id="ARBA00010979"/>
    </source>
</evidence>
<comment type="subcellular location">
    <subcellularLocation>
        <location evidence="1">Nucleus</location>
    </subcellularLocation>
</comment>
<feature type="compositionally biased region" description="Basic and acidic residues" evidence="5">
    <location>
        <begin position="8"/>
        <end position="35"/>
    </location>
</feature>
<organism evidence="7">
    <name type="scientific">Psilocybe cubensis</name>
    <name type="common">Psychedelic mushroom</name>
    <name type="synonym">Stropharia cubensis</name>
    <dbReference type="NCBI Taxonomy" id="181762"/>
    <lineage>
        <taxon>Eukaryota</taxon>
        <taxon>Fungi</taxon>
        <taxon>Dikarya</taxon>
        <taxon>Basidiomycota</taxon>
        <taxon>Agaricomycotina</taxon>
        <taxon>Agaricomycetes</taxon>
        <taxon>Agaricomycetidae</taxon>
        <taxon>Agaricales</taxon>
        <taxon>Agaricineae</taxon>
        <taxon>Strophariaceae</taxon>
        <taxon>Psilocybe</taxon>
    </lineage>
</organism>
<feature type="compositionally biased region" description="Basic residues" evidence="5">
    <location>
        <begin position="595"/>
        <end position="620"/>
    </location>
</feature>
<evidence type="ECO:0000313" key="7">
    <source>
        <dbReference type="EMBL" id="KAG5170609.1"/>
    </source>
</evidence>
<dbReference type="GO" id="GO:0000462">
    <property type="term" value="P:maturation of SSU-rRNA from tricistronic rRNA transcript (SSU-rRNA, 5.8S rRNA, LSU-rRNA)"/>
    <property type="evidence" value="ECO:0007669"/>
    <property type="project" value="TreeGrafter"/>
</dbReference>
<comment type="caution">
    <text evidence="7">The sequence shown here is derived from an EMBL/GenBank/DDBJ whole genome shotgun (WGS) entry which is preliminary data.</text>
</comment>
<feature type="domain" description="Sas10 C-terminal" evidence="6">
    <location>
        <begin position="579"/>
        <end position="654"/>
    </location>
</feature>
<accession>A0A8H7Y452</accession>